<evidence type="ECO:0000313" key="1">
    <source>
        <dbReference type="EMBL" id="RFT16353.1"/>
    </source>
</evidence>
<organism evidence="1 2">
    <name type="scientific">Candidatus Saccharicenans subterraneus</name>
    <dbReference type="NCBI Taxonomy" id="2508984"/>
    <lineage>
        <taxon>Bacteria</taxon>
        <taxon>Candidatus Aminicenantota</taxon>
        <taxon>Candidatus Aminicenantia</taxon>
        <taxon>Candidatus Aminicenantales</taxon>
        <taxon>Candidatus Saccharicenantaceae</taxon>
        <taxon>Candidatus Saccharicenans</taxon>
    </lineage>
</organism>
<reference evidence="1 2" key="1">
    <citation type="submission" date="2018-08" db="EMBL/GenBank/DDBJ databases">
        <title>Genome analysis of the thermophilic bacterium of the candidate phylum Aminicenantes from deep subsurface aquifer revealed its physiology and ecological role.</title>
        <authorList>
            <person name="Kadnikov V.V."/>
            <person name="Mardanov A.V."/>
            <person name="Beletsky A.V."/>
            <person name="Karnachuk O.V."/>
            <person name="Ravin N.V."/>
        </authorList>
    </citation>
    <scope>NUCLEOTIDE SEQUENCE [LARGE SCALE GENOMIC DNA]</scope>
    <source>
        <strain evidence="1">BY38</strain>
    </source>
</reference>
<gene>
    <name evidence="1" type="ORF">OP8BY_1957</name>
</gene>
<evidence type="ECO:0000313" key="2">
    <source>
        <dbReference type="Proteomes" id="UP000257323"/>
    </source>
</evidence>
<dbReference type="EMBL" id="QUAH01000004">
    <property type="protein sequence ID" value="RFT16353.1"/>
    <property type="molecule type" value="Genomic_DNA"/>
</dbReference>
<protein>
    <recommendedName>
        <fullName evidence="3">DUF481 domain-containing protein</fullName>
    </recommendedName>
</protein>
<accession>A0A3E2BNL5</accession>
<evidence type="ECO:0008006" key="3">
    <source>
        <dbReference type="Google" id="ProtNLM"/>
    </source>
</evidence>
<proteinExistence type="predicted"/>
<dbReference type="Proteomes" id="UP000257323">
    <property type="component" value="Unassembled WGS sequence"/>
</dbReference>
<dbReference type="AlphaFoldDB" id="A0A3E2BNL5"/>
<sequence>MKACRFYPVLISLILWIPVLSPAQDRIPRMVQEPPRVFIDCHQCDMNYIRSELSFVSFVRERTEADVHILITIQGTAGGGREYTLNFIGRNNFYDVHHTLKYVSSRTDSADTERKGLVRVLKLGLVPYLAKTDLGDYLRIDFERRQPPAEVEDPWNFWVFNLGLSGSLSGEETKNFFSLHSNLSASRVTEKLKFRSGLSGNFNSSRFKVIEDEVTTIITSHQRSFSLSTLMVYSISNHWSLGGWLGVSSSTYNNINLNLNPAPAIEYNYFPYSESTRRQLRFLYRVGFNLNYYREETIFDKTREALLGETLSVTLEIKEPWGNVYASLEGFHYFHDFSKNHLVFNTSLNLRLYRGFSVGISGRFAKIKDQIYLAKGDLSLEDILLQRKALATAYSYGLSLGVNYTFGSIYSGVVNPRFGN</sequence>
<comment type="caution">
    <text evidence="1">The sequence shown here is derived from an EMBL/GenBank/DDBJ whole genome shotgun (WGS) entry which is preliminary data.</text>
</comment>
<name>A0A3E2BNL5_9BACT</name>